<evidence type="ECO:0000256" key="4">
    <source>
        <dbReference type="ARBA" id="ARBA00022884"/>
    </source>
</evidence>
<evidence type="ECO:0000256" key="1">
    <source>
        <dbReference type="ARBA" id="ARBA00022722"/>
    </source>
</evidence>
<feature type="non-terminal residue" evidence="8">
    <location>
        <position position="1"/>
    </location>
</feature>
<dbReference type="AlphaFoldDB" id="A0A1D1ZJQ1"/>
<keyword evidence="3" id="KW-0378">Hydrolase</keyword>
<dbReference type="InterPro" id="IPR000999">
    <property type="entry name" value="RNase_III_dom"/>
</dbReference>
<dbReference type="Gene3D" id="3.30.160.20">
    <property type="match status" value="1"/>
</dbReference>
<evidence type="ECO:0000256" key="2">
    <source>
        <dbReference type="ARBA" id="ARBA00022759"/>
    </source>
</evidence>
<gene>
    <name evidence="8" type="primary">rnc_23</name>
    <name evidence="8" type="ORF">g.3930</name>
</gene>
<keyword evidence="4 5" id="KW-0694">RNA-binding</keyword>
<dbReference type="SUPFAM" id="SSF54768">
    <property type="entry name" value="dsRNA-binding domain-like"/>
    <property type="match status" value="1"/>
</dbReference>
<evidence type="ECO:0000256" key="3">
    <source>
        <dbReference type="ARBA" id="ARBA00022801"/>
    </source>
</evidence>
<proteinExistence type="predicted"/>
<evidence type="ECO:0000256" key="5">
    <source>
        <dbReference type="PROSITE-ProRule" id="PRU00266"/>
    </source>
</evidence>
<reference evidence="8" key="1">
    <citation type="submission" date="2015-07" db="EMBL/GenBank/DDBJ databases">
        <title>Transcriptome Assembly of Anthurium amnicola.</title>
        <authorList>
            <person name="Suzuki J."/>
        </authorList>
    </citation>
    <scope>NUCLEOTIDE SEQUENCE</scope>
</reference>
<dbReference type="PROSITE" id="PS50142">
    <property type="entry name" value="RNASE_3_2"/>
    <property type="match status" value="1"/>
</dbReference>
<dbReference type="GO" id="GO:0003725">
    <property type="term" value="F:double-stranded RNA binding"/>
    <property type="evidence" value="ECO:0007669"/>
    <property type="project" value="TreeGrafter"/>
</dbReference>
<evidence type="ECO:0000259" key="7">
    <source>
        <dbReference type="PROSITE" id="PS50142"/>
    </source>
</evidence>
<sequence>SNNTLLYKMDANFDVLDYPNYGIRDDQLRLQALTHPSYSYENPGETHKHNQRLEFEGDAYLKASITSLLREICVDWNEDRLTQLRSKLERTSSLATFAKQIRIDEHIRVGNSCQGITEKMLEDAFEAIIGAIHCEGGQSRVDELVFPFLRPVCKGLAREPQKLTNLTSPLFPTDAPIFTNVEQSPSSSIYDGHVFSPPPAEQVNQILQMEALKKAIKCQSHNPVSALKEWRDQLGRSDIEYKFEKAGYEHSPSWKAMCFIGGVIAGTAEKPGRKQDAKSAAADNAIKNILYNPSLTPFDRSYQIN</sequence>
<dbReference type="SMART" id="SM00358">
    <property type="entry name" value="DSRM"/>
    <property type="match status" value="1"/>
</dbReference>
<dbReference type="PROSITE" id="PS50137">
    <property type="entry name" value="DS_RBD"/>
    <property type="match status" value="1"/>
</dbReference>
<dbReference type="SUPFAM" id="SSF69065">
    <property type="entry name" value="RNase III domain-like"/>
    <property type="match status" value="1"/>
</dbReference>
<dbReference type="Pfam" id="PF14622">
    <property type="entry name" value="Ribonucleas_3_3"/>
    <property type="match status" value="1"/>
</dbReference>
<dbReference type="InterPro" id="IPR036389">
    <property type="entry name" value="RNase_III_sf"/>
</dbReference>
<dbReference type="EMBL" id="GDJX01000961">
    <property type="protein sequence ID" value="JAT66975.1"/>
    <property type="molecule type" value="Transcribed_RNA"/>
</dbReference>
<evidence type="ECO:0000259" key="6">
    <source>
        <dbReference type="PROSITE" id="PS50137"/>
    </source>
</evidence>
<dbReference type="GO" id="GO:0006396">
    <property type="term" value="P:RNA processing"/>
    <property type="evidence" value="ECO:0007669"/>
    <property type="project" value="InterPro"/>
</dbReference>
<accession>A0A1D1ZJQ1</accession>
<protein>
    <submittedName>
        <fullName evidence="8">Ribonuclease 3</fullName>
    </submittedName>
</protein>
<evidence type="ECO:0000313" key="8">
    <source>
        <dbReference type="EMBL" id="JAT66975.1"/>
    </source>
</evidence>
<dbReference type="GO" id="GO:0004525">
    <property type="term" value="F:ribonuclease III activity"/>
    <property type="evidence" value="ECO:0007669"/>
    <property type="project" value="InterPro"/>
</dbReference>
<dbReference type="PANTHER" id="PTHR11207">
    <property type="entry name" value="RIBONUCLEASE III"/>
    <property type="match status" value="1"/>
</dbReference>
<dbReference type="InterPro" id="IPR014720">
    <property type="entry name" value="dsRBD_dom"/>
</dbReference>
<dbReference type="CDD" id="cd00593">
    <property type="entry name" value="RIBOc"/>
    <property type="match status" value="1"/>
</dbReference>
<dbReference type="GO" id="GO:0010468">
    <property type="term" value="P:regulation of gene expression"/>
    <property type="evidence" value="ECO:0007669"/>
    <property type="project" value="TreeGrafter"/>
</dbReference>
<feature type="domain" description="RNase III" evidence="7">
    <location>
        <begin position="2"/>
        <end position="137"/>
    </location>
</feature>
<organism evidence="8">
    <name type="scientific">Anthurium amnicola</name>
    <dbReference type="NCBI Taxonomy" id="1678845"/>
    <lineage>
        <taxon>Eukaryota</taxon>
        <taxon>Viridiplantae</taxon>
        <taxon>Streptophyta</taxon>
        <taxon>Embryophyta</taxon>
        <taxon>Tracheophyta</taxon>
        <taxon>Spermatophyta</taxon>
        <taxon>Magnoliopsida</taxon>
        <taxon>Liliopsida</taxon>
        <taxon>Araceae</taxon>
        <taxon>Pothoideae</taxon>
        <taxon>Potheae</taxon>
        <taxon>Anthurium</taxon>
    </lineage>
</organism>
<feature type="domain" description="DRBM" evidence="6">
    <location>
        <begin position="222"/>
        <end position="291"/>
    </location>
</feature>
<dbReference type="PANTHER" id="PTHR11207:SF0">
    <property type="entry name" value="RIBONUCLEASE 3"/>
    <property type="match status" value="1"/>
</dbReference>
<keyword evidence="2" id="KW-0255">Endonuclease</keyword>
<dbReference type="Gene3D" id="1.10.1520.10">
    <property type="entry name" value="Ribonuclease III domain"/>
    <property type="match status" value="1"/>
</dbReference>
<keyword evidence="1" id="KW-0540">Nuclease</keyword>
<dbReference type="Pfam" id="PF00035">
    <property type="entry name" value="dsrm"/>
    <property type="match status" value="1"/>
</dbReference>
<dbReference type="SMART" id="SM00535">
    <property type="entry name" value="RIBOc"/>
    <property type="match status" value="1"/>
</dbReference>
<name>A0A1D1ZJQ1_9ARAE</name>